<evidence type="ECO:0000256" key="1">
    <source>
        <dbReference type="SAM" id="Phobius"/>
    </source>
</evidence>
<proteinExistence type="predicted"/>
<dbReference type="InterPro" id="IPR050882">
    <property type="entry name" value="Prepilin_peptidase/N-MTase"/>
</dbReference>
<reference evidence="3 4" key="1">
    <citation type="journal article" date="2015" name="Genome Announc.">
        <title>Expanding the biotechnology potential of lactobacilli through comparative genomics of 213 strains and associated genera.</title>
        <authorList>
            <person name="Sun Z."/>
            <person name="Harris H.M."/>
            <person name="McCann A."/>
            <person name="Guo C."/>
            <person name="Argimon S."/>
            <person name="Zhang W."/>
            <person name="Yang X."/>
            <person name="Jeffery I.B."/>
            <person name="Cooney J.C."/>
            <person name="Kagawa T.F."/>
            <person name="Liu W."/>
            <person name="Song Y."/>
            <person name="Salvetti E."/>
            <person name="Wrobel A."/>
            <person name="Rasinkangas P."/>
            <person name="Parkhill J."/>
            <person name="Rea M.C."/>
            <person name="O'Sullivan O."/>
            <person name="Ritari J."/>
            <person name="Douillard F.P."/>
            <person name="Paul Ross R."/>
            <person name="Yang R."/>
            <person name="Briner A.E."/>
            <person name="Felis G.E."/>
            <person name="de Vos W.M."/>
            <person name="Barrangou R."/>
            <person name="Klaenhammer T.R."/>
            <person name="Caufield P.W."/>
            <person name="Cui Y."/>
            <person name="Zhang H."/>
            <person name="O'Toole P.W."/>
        </authorList>
    </citation>
    <scope>NUCLEOTIDE SEQUENCE [LARGE SCALE GENOMIC DNA]</scope>
    <source>
        <strain evidence="3 4">DSM 23908</strain>
    </source>
</reference>
<dbReference type="EMBL" id="AYZO01000003">
    <property type="protein sequence ID" value="KRN14363.1"/>
    <property type="molecule type" value="Genomic_DNA"/>
</dbReference>
<name>A0ABR5PWS0_9LACO</name>
<feature type="transmembrane region" description="Helical" evidence="1">
    <location>
        <begin position="183"/>
        <end position="203"/>
    </location>
</feature>
<dbReference type="InterPro" id="IPR010627">
    <property type="entry name" value="Prepilin_pept_A24_N"/>
</dbReference>
<feature type="transmembrane region" description="Helical" evidence="1">
    <location>
        <begin position="158"/>
        <end position="177"/>
    </location>
</feature>
<feature type="transmembrane region" description="Helical" evidence="1">
    <location>
        <begin position="224"/>
        <end position="242"/>
    </location>
</feature>
<evidence type="ECO:0000259" key="2">
    <source>
        <dbReference type="Pfam" id="PF06750"/>
    </source>
</evidence>
<protein>
    <submittedName>
        <fullName evidence="3">Prepilin peptidase</fullName>
    </submittedName>
</protein>
<organism evidence="3 4">
    <name type="scientific">Lactobacillus gigeriorum DSM 23908 = CRBIP 24.85</name>
    <dbReference type="NCBI Taxonomy" id="1423751"/>
    <lineage>
        <taxon>Bacteria</taxon>
        <taxon>Bacillati</taxon>
        <taxon>Bacillota</taxon>
        <taxon>Bacilli</taxon>
        <taxon>Lactobacillales</taxon>
        <taxon>Lactobacillaceae</taxon>
        <taxon>Lactobacillus</taxon>
    </lineage>
</organism>
<feature type="domain" description="Prepilin peptidase A24 N-terminal" evidence="2">
    <location>
        <begin position="48"/>
        <end position="127"/>
    </location>
</feature>
<sequence length="270" mass="31616">MFKTYNGYFTRFFDESKYFFRNKIDFYFFCVFILMEVFFMIYYFTNFLIGTCLGSHANLVFDRLSHENFNILFGRSYCDYCLHPLSIIDEIPILSYVCLRGKCRFCKKAISKKMIITELIGGLSFFSFNFSDLTTILVVIWLFYLYVIALFDYSFQEFPTYLLSIPTLSASFFLWYSKPTLSALDWINLIVILLVFISGILRAKLGSGDLLIYLLLCCFYKPEAANTIILIACLLALMHFLLQKSIKISLAFIPYIFAGTVLYHLFFNLN</sequence>
<keyword evidence="1" id="KW-0472">Membrane</keyword>
<gene>
    <name evidence="3" type="ORF">FC38_GL001022</name>
</gene>
<evidence type="ECO:0000313" key="4">
    <source>
        <dbReference type="Proteomes" id="UP000051521"/>
    </source>
</evidence>
<keyword evidence="1" id="KW-1133">Transmembrane helix</keyword>
<dbReference type="PANTHER" id="PTHR30487">
    <property type="entry name" value="TYPE 4 PREPILIN-LIKE PROTEINS LEADER PEPTIDE-PROCESSING ENZYME"/>
    <property type="match status" value="1"/>
</dbReference>
<feature type="transmembrane region" description="Helical" evidence="1">
    <location>
        <begin position="248"/>
        <end position="267"/>
    </location>
</feature>
<dbReference type="Pfam" id="PF06750">
    <property type="entry name" value="A24_N_bact"/>
    <property type="match status" value="1"/>
</dbReference>
<keyword evidence="1" id="KW-0812">Transmembrane</keyword>
<keyword evidence="4" id="KW-1185">Reference proteome</keyword>
<comment type="caution">
    <text evidence="3">The sequence shown here is derived from an EMBL/GenBank/DDBJ whole genome shotgun (WGS) entry which is preliminary data.</text>
</comment>
<accession>A0ABR5PWS0</accession>
<feature type="transmembrane region" description="Helical" evidence="1">
    <location>
        <begin position="133"/>
        <end position="151"/>
    </location>
</feature>
<dbReference type="PANTHER" id="PTHR30487:SF0">
    <property type="entry name" value="PREPILIN LEADER PEPTIDASE_N-METHYLTRANSFERASE-RELATED"/>
    <property type="match status" value="1"/>
</dbReference>
<evidence type="ECO:0000313" key="3">
    <source>
        <dbReference type="EMBL" id="KRN14363.1"/>
    </source>
</evidence>
<feature type="transmembrane region" description="Helical" evidence="1">
    <location>
        <begin position="26"/>
        <end position="45"/>
    </location>
</feature>
<dbReference type="Proteomes" id="UP000051521">
    <property type="component" value="Unassembled WGS sequence"/>
</dbReference>